<dbReference type="InterPro" id="IPR006260">
    <property type="entry name" value="TonB/TolA_C"/>
</dbReference>
<dbReference type="PANTHER" id="PTHR33446:SF2">
    <property type="entry name" value="PROTEIN TONB"/>
    <property type="match status" value="1"/>
</dbReference>
<keyword evidence="6 10" id="KW-0812">Transmembrane</keyword>
<dbReference type="GO" id="GO:0055085">
    <property type="term" value="P:transmembrane transport"/>
    <property type="evidence" value="ECO:0007669"/>
    <property type="project" value="InterPro"/>
</dbReference>
<dbReference type="OrthoDB" id="1522859at2"/>
<organism evidence="12 13">
    <name type="scientific">Arenibacter palladensis</name>
    <dbReference type="NCBI Taxonomy" id="237373"/>
    <lineage>
        <taxon>Bacteria</taxon>
        <taxon>Pseudomonadati</taxon>
        <taxon>Bacteroidota</taxon>
        <taxon>Flavobacteriia</taxon>
        <taxon>Flavobacteriales</taxon>
        <taxon>Flavobacteriaceae</taxon>
        <taxon>Arenibacter</taxon>
    </lineage>
</organism>
<keyword evidence="3" id="KW-0813">Transport</keyword>
<keyword evidence="8 10" id="KW-1133">Transmembrane helix</keyword>
<evidence type="ECO:0000256" key="9">
    <source>
        <dbReference type="ARBA" id="ARBA00023136"/>
    </source>
</evidence>
<accession>A0A1M4VNK3</accession>
<dbReference type="RefSeq" id="WP_072860594.1">
    <property type="nucleotide sequence ID" value="NZ_FQUX01000001.1"/>
</dbReference>
<reference evidence="13" key="1">
    <citation type="submission" date="2016-11" db="EMBL/GenBank/DDBJ databases">
        <authorList>
            <person name="Varghese N."/>
            <person name="Submissions S."/>
        </authorList>
    </citation>
    <scope>NUCLEOTIDE SEQUENCE [LARGE SCALE GENOMIC DNA]</scope>
    <source>
        <strain evidence="13">DSM 17539</strain>
    </source>
</reference>
<name>A0A1M4VNK3_9FLAO</name>
<protein>
    <submittedName>
        <fullName evidence="12">Outer membrane transport energization protein TonB</fullName>
    </submittedName>
</protein>
<keyword evidence="13" id="KW-1185">Reference proteome</keyword>
<evidence type="ECO:0000256" key="10">
    <source>
        <dbReference type="SAM" id="Phobius"/>
    </source>
</evidence>
<gene>
    <name evidence="12" type="ORF">SAMN03080594_1011037</name>
</gene>
<dbReference type="InterPro" id="IPR051045">
    <property type="entry name" value="TonB-dependent_transducer"/>
</dbReference>
<dbReference type="Gene3D" id="3.30.1150.10">
    <property type="match status" value="1"/>
</dbReference>
<evidence type="ECO:0000256" key="2">
    <source>
        <dbReference type="ARBA" id="ARBA00006555"/>
    </source>
</evidence>
<evidence type="ECO:0000256" key="5">
    <source>
        <dbReference type="ARBA" id="ARBA00022519"/>
    </source>
</evidence>
<sequence length="241" mass="27109">MEPKKNPRADLNKKSGLFFVIGLVIVLFVVWRALELKTYPKAKTATEQLTVTDYLEEKVPVTEALNVPPPPPPPAAPEVIEIVEDVAEIEETVIQSTEINQETVVEETTLKVEDIAVVEEEEEDVEVPFAVIENVPVFPGCKETSNEAQKACFQKKIQEHIMKQFTYPDVAVELGIEGKVYVQFIIDNTGYITNIRTRGPDKMLEKEAHRIIAALPQMTPGKQRGRAVKVPYTIPITFRLQ</sequence>
<evidence type="ECO:0000259" key="11">
    <source>
        <dbReference type="PROSITE" id="PS52015"/>
    </source>
</evidence>
<evidence type="ECO:0000256" key="7">
    <source>
        <dbReference type="ARBA" id="ARBA00022927"/>
    </source>
</evidence>
<evidence type="ECO:0000256" key="8">
    <source>
        <dbReference type="ARBA" id="ARBA00022989"/>
    </source>
</evidence>
<evidence type="ECO:0000313" key="12">
    <source>
        <dbReference type="EMBL" id="SHE70427.1"/>
    </source>
</evidence>
<dbReference type="Proteomes" id="UP000184406">
    <property type="component" value="Unassembled WGS sequence"/>
</dbReference>
<dbReference type="EMBL" id="FQUX01000001">
    <property type="protein sequence ID" value="SHE70427.1"/>
    <property type="molecule type" value="Genomic_DNA"/>
</dbReference>
<dbReference type="NCBIfam" id="TIGR01352">
    <property type="entry name" value="tonB_Cterm"/>
    <property type="match status" value="1"/>
</dbReference>
<dbReference type="GO" id="GO:0015891">
    <property type="term" value="P:siderophore transport"/>
    <property type="evidence" value="ECO:0007669"/>
    <property type="project" value="InterPro"/>
</dbReference>
<dbReference type="GO" id="GO:0031992">
    <property type="term" value="F:energy transducer activity"/>
    <property type="evidence" value="ECO:0007669"/>
    <property type="project" value="InterPro"/>
</dbReference>
<evidence type="ECO:0000256" key="4">
    <source>
        <dbReference type="ARBA" id="ARBA00022475"/>
    </source>
</evidence>
<dbReference type="Pfam" id="PF03544">
    <property type="entry name" value="TonB_C"/>
    <property type="match status" value="1"/>
</dbReference>
<dbReference type="PRINTS" id="PR01374">
    <property type="entry name" value="TONBPROTEIN"/>
</dbReference>
<dbReference type="GO" id="GO:0030288">
    <property type="term" value="C:outer membrane-bounded periplasmic space"/>
    <property type="evidence" value="ECO:0007669"/>
    <property type="project" value="InterPro"/>
</dbReference>
<dbReference type="PANTHER" id="PTHR33446">
    <property type="entry name" value="PROTEIN TONB-RELATED"/>
    <property type="match status" value="1"/>
</dbReference>
<dbReference type="PROSITE" id="PS52015">
    <property type="entry name" value="TONB_CTD"/>
    <property type="match status" value="1"/>
</dbReference>
<dbReference type="InterPro" id="IPR037682">
    <property type="entry name" value="TonB_C"/>
</dbReference>
<keyword evidence="7" id="KW-0653">Protein transport</keyword>
<comment type="subcellular location">
    <subcellularLocation>
        <location evidence="1">Cell inner membrane</location>
        <topology evidence="1">Single-pass membrane protein</topology>
        <orientation evidence="1">Periplasmic side</orientation>
    </subcellularLocation>
</comment>
<dbReference type="GO" id="GO:0015031">
    <property type="term" value="P:protein transport"/>
    <property type="evidence" value="ECO:0007669"/>
    <property type="project" value="UniProtKB-KW"/>
</dbReference>
<dbReference type="InterPro" id="IPR003538">
    <property type="entry name" value="TonB"/>
</dbReference>
<keyword evidence="5" id="KW-0997">Cell inner membrane</keyword>
<dbReference type="AlphaFoldDB" id="A0A1M4VNK3"/>
<dbReference type="GO" id="GO:0098797">
    <property type="term" value="C:plasma membrane protein complex"/>
    <property type="evidence" value="ECO:0007669"/>
    <property type="project" value="TreeGrafter"/>
</dbReference>
<feature type="domain" description="TonB C-terminal" evidence="11">
    <location>
        <begin position="152"/>
        <end position="241"/>
    </location>
</feature>
<dbReference type="SUPFAM" id="SSF74653">
    <property type="entry name" value="TolA/TonB C-terminal domain"/>
    <property type="match status" value="1"/>
</dbReference>
<keyword evidence="4" id="KW-1003">Cell membrane</keyword>
<evidence type="ECO:0000313" key="13">
    <source>
        <dbReference type="Proteomes" id="UP000184406"/>
    </source>
</evidence>
<evidence type="ECO:0000256" key="1">
    <source>
        <dbReference type="ARBA" id="ARBA00004383"/>
    </source>
</evidence>
<evidence type="ECO:0000256" key="3">
    <source>
        <dbReference type="ARBA" id="ARBA00022448"/>
    </source>
</evidence>
<evidence type="ECO:0000256" key="6">
    <source>
        <dbReference type="ARBA" id="ARBA00022692"/>
    </source>
</evidence>
<keyword evidence="9 10" id="KW-0472">Membrane</keyword>
<comment type="similarity">
    <text evidence="2">Belongs to the TonB family.</text>
</comment>
<feature type="transmembrane region" description="Helical" evidence="10">
    <location>
        <begin position="16"/>
        <end position="34"/>
    </location>
</feature>
<proteinExistence type="inferred from homology"/>